<gene>
    <name evidence="3" type="ORF">ECRASSUSDP1_LOCUS10622</name>
</gene>
<accession>A0AAD1UH61</accession>
<name>A0AAD1UH61_EUPCR</name>
<organism evidence="3 4">
    <name type="scientific">Euplotes crassus</name>
    <dbReference type="NCBI Taxonomy" id="5936"/>
    <lineage>
        <taxon>Eukaryota</taxon>
        <taxon>Sar</taxon>
        <taxon>Alveolata</taxon>
        <taxon>Ciliophora</taxon>
        <taxon>Intramacronucleata</taxon>
        <taxon>Spirotrichea</taxon>
        <taxon>Hypotrichia</taxon>
        <taxon>Euplotida</taxon>
        <taxon>Euplotidae</taxon>
        <taxon>Moneuplotes</taxon>
    </lineage>
</organism>
<dbReference type="Proteomes" id="UP001295684">
    <property type="component" value="Unassembled WGS sequence"/>
</dbReference>
<sequence>MEDKFIERPLRKNYDSIEVLESIKAIADEISMIADKEDDDIFFQELPSHPLKPKLNTHKESSQFYSIIDQNTLETASPDVPRKIIQKKQKKLKKSFKYEIPARKSKKVEKGPQTPSELKYAQFCDSGKVYDRLFSDSMRLDKVMMNKSNYYKEQEDQEIKDKPEIYCNPEYEDRAFRNLYKMTHLRQERLKEWEKERLAKEKEKEEQELKEMEKYQIKGKISVGKFNQKYEQHIKRYQNKIQENTEIREQNEVGDHTFKPKIKKYKVKGSKTTRVKRKNYWKNECTFKPQINKKMKATSRNKSKKMKGVTQIEMKKTEDYLPKEILLAFQSRSKDSSSFTQNESRINLDISNSPHSKDPLPPAATDPLTSDPSKPTSGPLEAFEPSPDFKRTNTVEPSNFPLNEDIQVTPPKSP</sequence>
<dbReference type="AlphaFoldDB" id="A0AAD1UH61"/>
<proteinExistence type="predicted"/>
<feature type="compositionally biased region" description="Polar residues" evidence="2">
    <location>
        <begin position="336"/>
        <end position="354"/>
    </location>
</feature>
<feature type="compositionally biased region" description="Polar residues" evidence="2">
    <location>
        <begin position="367"/>
        <end position="376"/>
    </location>
</feature>
<comment type="caution">
    <text evidence="3">The sequence shown here is derived from an EMBL/GenBank/DDBJ whole genome shotgun (WGS) entry which is preliminary data.</text>
</comment>
<evidence type="ECO:0000313" key="3">
    <source>
        <dbReference type="EMBL" id="CAI2369323.1"/>
    </source>
</evidence>
<dbReference type="EMBL" id="CAMPGE010010474">
    <property type="protein sequence ID" value="CAI2369323.1"/>
    <property type="molecule type" value="Genomic_DNA"/>
</dbReference>
<protein>
    <submittedName>
        <fullName evidence="3">Uncharacterized protein</fullName>
    </submittedName>
</protein>
<reference evidence="3" key="1">
    <citation type="submission" date="2023-07" db="EMBL/GenBank/DDBJ databases">
        <authorList>
            <consortium name="AG Swart"/>
            <person name="Singh M."/>
            <person name="Singh A."/>
            <person name="Seah K."/>
            <person name="Emmerich C."/>
        </authorList>
    </citation>
    <scope>NUCLEOTIDE SEQUENCE</scope>
    <source>
        <strain evidence="3">DP1</strain>
    </source>
</reference>
<feature type="coiled-coil region" evidence="1">
    <location>
        <begin position="188"/>
        <end position="250"/>
    </location>
</feature>
<feature type="region of interest" description="Disordered" evidence="2">
    <location>
        <begin position="332"/>
        <end position="414"/>
    </location>
</feature>
<keyword evidence="1" id="KW-0175">Coiled coil</keyword>
<evidence type="ECO:0000313" key="4">
    <source>
        <dbReference type="Proteomes" id="UP001295684"/>
    </source>
</evidence>
<evidence type="ECO:0000256" key="2">
    <source>
        <dbReference type="SAM" id="MobiDB-lite"/>
    </source>
</evidence>
<keyword evidence="4" id="KW-1185">Reference proteome</keyword>
<evidence type="ECO:0000256" key="1">
    <source>
        <dbReference type="SAM" id="Coils"/>
    </source>
</evidence>